<proteinExistence type="predicted"/>
<reference evidence="1 2" key="1">
    <citation type="submission" date="2012-06" db="EMBL/GenBank/DDBJ databases">
        <title>Genomic anatomy of Escherichia coli O157:H7 outbreaks.</title>
        <authorList>
            <person name="Eppinger M."/>
            <person name="Daugherty S."/>
            <person name="Agrawal S."/>
            <person name="Galens K."/>
            <person name="Tallon L."/>
            <person name="Shefchek K."/>
            <person name="Parankush S."/>
            <person name="Cebula T.A."/>
            <person name="Feng P."/>
            <person name="Soderlund R."/>
            <person name="Mammel M.K."/>
            <person name="DebRoy C."/>
            <person name="Dudley E.G."/>
            <person name="Tarr P.I."/>
            <person name="Fraser-Liggett C."/>
            <person name="Ravel J."/>
        </authorList>
    </citation>
    <scope>NUCLEOTIDE SEQUENCE [LARGE SCALE GENOMIC DNA]</scope>
    <source>
        <strain evidence="1 2">EC1870</strain>
    </source>
</reference>
<sequence>MLRFVLMTKPPRQSRRNSALMAVVGVFSAAAISPPLHPG</sequence>
<gene>
    <name evidence="1" type="ORF">ECEC1870_2599</name>
</gene>
<name>A0AAV3HAK1_ECOLX</name>
<organism evidence="1 2">
    <name type="scientific">Escherichia coli EC1870</name>
    <dbReference type="NCBI Taxonomy" id="1005554"/>
    <lineage>
        <taxon>Bacteria</taxon>
        <taxon>Pseudomonadati</taxon>
        <taxon>Pseudomonadota</taxon>
        <taxon>Gammaproteobacteria</taxon>
        <taxon>Enterobacterales</taxon>
        <taxon>Enterobacteriaceae</taxon>
        <taxon>Escherichia</taxon>
    </lineage>
</organism>
<evidence type="ECO:0000313" key="2">
    <source>
        <dbReference type="Proteomes" id="UP000006789"/>
    </source>
</evidence>
<comment type="caution">
    <text evidence="1">The sequence shown here is derived from an EMBL/GenBank/DDBJ whole genome shotgun (WGS) entry which is preliminary data.</text>
</comment>
<protein>
    <submittedName>
        <fullName evidence="1">Uncharacterized protein</fullName>
    </submittedName>
</protein>
<accession>A0AAV3HAK1</accession>
<evidence type="ECO:0000313" key="1">
    <source>
        <dbReference type="EMBL" id="EKJ44216.1"/>
    </source>
</evidence>
<dbReference type="Proteomes" id="UP000006789">
    <property type="component" value="Unassembled WGS sequence"/>
</dbReference>
<dbReference type="AlphaFoldDB" id="A0AAV3HAK1"/>
<dbReference type="EMBL" id="AMVG01000372">
    <property type="protein sequence ID" value="EKJ44216.1"/>
    <property type="molecule type" value="Genomic_DNA"/>
</dbReference>